<organism evidence="1 2">
    <name type="scientific">Vitis vinifera</name>
    <name type="common">Grape</name>
    <dbReference type="NCBI Taxonomy" id="29760"/>
    <lineage>
        <taxon>Eukaryota</taxon>
        <taxon>Viridiplantae</taxon>
        <taxon>Streptophyta</taxon>
        <taxon>Embryophyta</taxon>
        <taxon>Tracheophyta</taxon>
        <taxon>Spermatophyta</taxon>
        <taxon>Magnoliopsida</taxon>
        <taxon>eudicotyledons</taxon>
        <taxon>Gunneridae</taxon>
        <taxon>Pentapetalae</taxon>
        <taxon>rosids</taxon>
        <taxon>Vitales</taxon>
        <taxon>Vitaceae</taxon>
        <taxon>Viteae</taxon>
        <taxon>Vitis</taxon>
    </lineage>
</organism>
<dbReference type="EMBL" id="QGNW01000459">
    <property type="protein sequence ID" value="RVW70622.1"/>
    <property type="molecule type" value="Genomic_DNA"/>
</dbReference>
<evidence type="ECO:0000313" key="2">
    <source>
        <dbReference type="Proteomes" id="UP000288805"/>
    </source>
</evidence>
<comment type="caution">
    <text evidence="1">The sequence shown here is derived from an EMBL/GenBank/DDBJ whole genome shotgun (WGS) entry which is preliminary data.</text>
</comment>
<dbReference type="Proteomes" id="UP000288805">
    <property type="component" value="Unassembled WGS sequence"/>
</dbReference>
<sequence length="255" mass="29819">MEFSSEMNIYKKSELSGDFEGEIREMRNQQEKNQAGFGGSETNLLLQTTLPTLPEQVLHSSYGFFGLEGEKSFLTPQPQVRVMQNVRLRRTRKVLRGRGPWPYLDTILNYKRDPSHSTNEHVGHVANMFKRFEEEYILESNRKKHILQMSLIEPEKKVLENIWESIQEGPHGFTNRSFDYLVAIFKEHWETCFVKNAIRRTTMLSISSNLQNARFSNSSRHKNLRGLWLLKTTSRVIEDTVYNPNIVPFSFKGED</sequence>
<proteinExistence type="predicted"/>
<protein>
    <submittedName>
        <fullName evidence="1">Uncharacterized protein</fullName>
    </submittedName>
</protein>
<name>A0A438GEJ6_VITVI</name>
<reference evidence="1 2" key="1">
    <citation type="journal article" date="2018" name="PLoS Genet.">
        <title>Population sequencing reveals clonal diversity and ancestral inbreeding in the grapevine cultivar Chardonnay.</title>
        <authorList>
            <person name="Roach M.J."/>
            <person name="Johnson D.L."/>
            <person name="Bohlmann J."/>
            <person name="van Vuuren H.J."/>
            <person name="Jones S.J."/>
            <person name="Pretorius I.S."/>
            <person name="Schmidt S.A."/>
            <person name="Borneman A.R."/>
        </authorList>
    </citation>
    <scope>NUCLEOTIDE SEQUENCE [LARGE SCALE GENOMIC DNA]</scope>
    <source>
        <strain evidence="2">cv. Chardonnay</strain>
        <tissue evidence="1">Leaf</tissue>
    </source>
</reference>
<dbReference type="AlphaFoldDB" id="A0A438GEJ6"/>
<evidence type="ECO:0000313" key="1">
    <source>
        <dbReference type="EMBL" id="RVW70622.1"/>
    </source>
</evidence>
<gene>
    <name evidence="1" type="ORF">CK203_056487</name>
</gene>
<accession>A0A438GEJ6</accession>